<dbReference type="InterPro" id="IPR036249">
    <property type="entry name" value="Thioredoxin-like_sf"/>
</dbReference>
<keyword evidence="2" id="KW-0676">Redox-active center</keyword>
<proteinExistence type="predicted"/>
<evidence type="ECO:0000256" key="3">
    <source>
        <dbReference type="SAM" id="SignalP"/>
    </source>
</evidence>
<keyword evidence="1 3" id="KW-0732">Signal</keyword>
<dbReference type="InterPro" id="IPR011893">
    <property type="entry name" value="Selenoprotein_Rdx-typ"/>
</dbReference>
<evidence type="ECO:0000256" key="2">
    <source>
        <dbReference type="ARBA" id="ARBA00023284"/>
    </source>
</evidence>
<feature type="signal peptide" evidence="3">
    <location>
        <begin position="1"/>
        <end position="21"/>
    </location>
</feature>
<dbReference type="NCBIfam" id="TIGR02174">
    <property type="entry name" value="CXXU_selWTH"/>
    <property type="match status" value="1"/>
</dbReference>
<protein>
    <submittedName>
        <fullName evidence="4">Selenoprotein T1blike [Aplysia californica]</fullName>
    </submittedName>
</protein>
<dbReference type="AlphaFoldDB" id="A0A0K2TTZ2"/>
<organism evidence="4">
    <name type="scientific">Lepeophtheirus salmonis</name>
    <name type="common">Salmon louse</name>
    <name type="synonym">Caligus salmonis</name>
    <dbReference type="NCBI Taxonomy" id="72036"/>
    <lineage>
        <taxon>Eukaryota</taxon>
        <taxon>Metazoa</taxon>
        <taxon>Ecdysozoa</taxon>
        <taxon>Arthropoda</taxon>
        <taxon>Crustacea</taxon>
        <taxon>Multicrustacea</taxon>
        <taxon>Hexanauplia</taxon>
        <taxon>Copepoda</taxon>
        <taxon>Siphonostomatoida</taxon>
        <taxon>Caligidae</taxon>
        <taxon>Lepeophtheirus</taxon>
    </lineage>
</organism>
<accession>A0A0K2TTZ2</accession>
<sequence length="75" mass="8534">MSQNRFYSALMVFFLTNAVETQLISTGAFEVTLNDLPVWSKIESGRIPQPPELFQIIDNYMKMSTPEDAIPSLHL</sequence>
<dbReference type="PANTHER" id="PTHR13544">
    <property type="entry name" value="SELENOPROTEIN T"/>
    <property type="match status" value="1"/>
</dbReference>
<dbReference type="GO" id="GO:0005789">
    <property type="term" value="C:endoplasmic reticulum membrane"/>
    <property type="evidence" value="ECO:0007669"/>
    <property type="project" value="TreeGrafter"/>
</dbReference>
<dbReference type="Gene3D" id="3.40.30.10">
    <property type="entry name" value="Glutaredoxin"/>
    <property type="match status" value="1"/>
</dbReference>
<feature type="chain" id="PRO_5005488152" evidence="3">
    <location>
        <begin position="22"/>
        <end position="75"/>
    </location>
</feature>
<dbReference type="GO" id="GO:0045454">
    <property type="term" value="P:cell redox homeostasis"/>
    <property type="evidence" value="ECO:0007669"/>
    <property type="project" value="TreeGrafter"/>
</dbReference>
<dbReference type="OrthoDB" id="60822at2759"/>
<dbReference type="Pfam" id="PF10262">
    <property type="entry name" value="Rdx"/>
    <property type="match status" value="1"/>
</dbReference>
<dbReference type="SUPFAM" id="SSF52833">
    <property type="entry name" value="Thioredoxin-like"/>
    <property type="match status" value="1"/>
</dbReference>
<evidence type="ECO:0000313" key="4">
    <source>
        <dbReference type="EMBL" id="CDW29147.1"/>
    </source>
</evidence>
<evidence type="ECO:0000256" key="1">
    <source>
        <dbReference type="ARBA" id="ARBA00022729"/>
    </source>
</evidence>
<name>A0A0K2TTZ2_LEPSM</name>
<dbReference type="GO" id="GO:0004791">
    <property type="term" value="F:thioredoxin-disulfide reductase (NADPH) activity"/>
    <property type="evidence" value="ECO:0007669"/>
    <property type="project" value="TreeGrafter"/>
</dbReference>
<reference evidence="4" key="1">
    <citation type="submission" date="2014-05" db="EMBL/GenBank/DDBJ databases">
        <authorList>
            <person name="Chronopoulou M."/>
        </authorList>
    </citation>
    <scope>NUCLEOTIDE SEQUENCE</scope>
    <source>
        <tissue evidence="4">Whole organism</tissue>
    </source>
</reference>
<dbReference type="InterPro" id="IPR019389">
    <property type="entry name" value="Selenoprotein_T"/>
</dbReference>
<dbReference type="PANTHER" id="PTHR13544:SF0">
    <property type="entry name" value="THIOREDOXIN REDUCTASE-LIKE SELENOPROTEIN T"/>
    <property type="match status" value="1"/>
</dbReference>
<dbReference type="EMBL" id="HACA01011786">
    <property type="protein sequence ID" value="CDW29147.1"/>
    <property type="molecule type" value="Transcribed_RNA"/>
</dbReference>